<reference evidence="2" key="1">
    <citation type="submission" date="2022-11" db="UniProtKB">
        <authorList>
            <consortium name="WormBaseParasite"/>
        </authorList>
    </citation>
    <scope>IDENTIFICATION</scope>
</reference>
<sequence length="323" mass="36265">MPYANNPIVRITEASDEFVKFSIEETDLSVANSLRRVFIAEVPTIAIDWVSIEYQKMPYANNPIVRITEASDEFVKFSIEETDLSVANSLRRVFIAEVPTIAIDWVSIECNSTVLFDEFLAHRIGLIPLLSSTQIDAIQYSRDCDCSEFCANCSVEFNLHVKQDQEGNIKITSDDLISSNPDVVPACGIHIKDKNVPPIVIVKIRKGQELKLKAFAKKSFGKDHAKFNPTAAVAFEYDPDNALRHTIYAKPEDWPQSEYSEMKEKGVQAPYDPFGVPRKFYFGVESSGSLKASEIVLTGISVLKQKLADIQTQLQRELLNQGH</sequence>
<protein>
    <submittedName>
        <fullName evidence="2">DNA-directed RNA polymerase RpoA/D/Rpb3-type domain-containing protein</fullName>
    </submittedName>
</protein>
<evidence type="ECO:0000313" key="2">
    <source>
        <dbReference type="WBParaSite" id="JU765_v2.g1016.t1"/>
    </source>
</evidence>
<organism evidence="1 2">
    <name type="scientific">Panagrolaimus sp. JU765</name>
    <dbReference type="NCBI Taxonomy" id="591449"/>
    <lineage>
        <taxon>Eukaryota</taxon>
        <taxon>Metazoa</taxon>
        <taxon>Ecdysozoa</taxon>
        <taxon>Nematoda</taxon>
        <taxon>Chromadorea</taxon>
        <taxon>Rhabditida</taxon>
        <taxon>Tylenchina</taxon>
        <taxon>Panagrolaimomorpha</taxon>
        <taxon>Panagrolaimoidea</taxon>
        <taxon>Panagrolaimidae</taxon>
        <taxon>Panagrolaimus</taxon>
    </lineage>
</organism>
<dbReference type="Proteomes" id="UP000887576">
    <property type="component" value="Unplaced"/>
</dbReference>
<proteinExistence type="predicted"/>
<dbReference type="WBParaSite" id="JU765_v2.g1016.t1">
    <property type="protein sequence ID" value="JU765_v2.g1016.t1"/>
    <property type="gene ID" value="JU765_v2.g1016"/>
</dbReference>
<evidence type="ECO:0000313" key="1">
    <source>
        <dbReference type="Proteomes" id="UP000887576"/>
    </source>
</evidence>
<name>A0AC34PUT3_9BILA</name>
<accession>A0AC34PUT3</accession>